<evidence type="ECO:0000256" key="1">
    <source>
        <dbReference type="SAM" id="Phobius"/>
    </source>
</evidence>
<evidence type="ECO:0000313" key="3">
    <source>
        <dbReference type="Proteomes" id="UP001165586"/>
    </source>
</evidence>
<protein>
    <submittedName>
        <fullName evidence="2">Uncharacterized protein</fullName>
    </submittedName>
</protein>
<reference evidence="2" key="1">
    <citation type="submission" date="2022-08" db="EMBL/GenBank/DDBJ databases">
        <authorList>
            <person name="Deng Y."/>
            <person name="Han X.-F."/>
            <person name="Zhang Y.-Q."/>
        </authorList>
    </citation>
    <scope>NUCLEOTIDE SEQUENCE</scope>
    <source>
        <strain evidence="2">CPCC 203386</strain>
    </source>
</reference>
<feature type="transmembrane region" description="Helical" evidence="1">
    <location>
        <begin position="12"/>
        <end position="33"/>
    </location>
</feature>
<keyword evidence="1" id="KW-0812">Transmembrane</keyword>
<evidence type="ECO:0000313" key="2">
    <source>
        <dbReference type="EMBL" id="MCS5735801.1"/>
    </source>
</evidence>
<dbReference type="EMBL" id="JANLCJ010000008">
    <property type="protein sequence ID" value="MCS5735801.1"/>
    <property type="molecule type" value="Genomic_DNA"/>
</dbReference>
<dbReference type="Proteomes" id="UP001165586">
    <property type="component" value="Unassembled WGS sequence"/>
</dbReference>
<organism evidence="2 3">
    <name type="scientific">Herbiconiux daphne</name>
    <dbReference type="NCBI Taxonomy" id="2970914"/>
    <lineage>
        <taxon>Bacteria</taxon>
        <taxon>Bacillati</taxon>
        <taxon>Actinomycetota</taxon>
        <taxon>Actinomycetes</taxon>
        <taxon>Micrococcales</taxon>
        <taxon>Microbacteriaceae</taxon>
        <taxon>Herbiconiux</taxon>
    </lineage>
</organism>
<dbReference type="RefSeq" id="WP_259540943.1">
    <property type="nucleotide sequence ID" value="NZ_JANLCJ010000008.1"/>
</dbReference>
<comment type="caution">
    <text evidence="2">The sequence shown here is derived from an EMBL/GenBank/DDBJ whole genome shotgun (WGS) entry which is preliminary data.</text>
</comment>
<proteinExistence type="predicted"/>
<gene>
    <name evidence="2" type="ORF">N1032_18835</name>
</gene>
<name>A0ABT2H789_9MICO</name>
<keyword evidence="3" id="KW-1185">Reference proteome</keyword>
<keyword evidence="1" id="KW-1133">Transmembrane helix</keyword>
<keyword evidence="1" id="KW-0472">Membrane</keyword>
<sequence>MISNGFNPSGILIAILAYAIPVAIILFASYWVIRSAVGSALRRHQIWLDAQKNILPGPTGAIGNIPHT</sequence>
<accession>A0ABT2H789</accession>